<proteinExistence type="predicted"/>
<feature type="non-terminal residue" evidence="2">
    <location>
        <position position="1"/>
    </location>
</feature>
<feature type="non-terminal residue" evidence="2">
    <location>
        <position position="62"/>
    </location>
</feature>
<sequence length="62" mass="6984">TKAQSICKDYEVQGYPTIKYFSFGKLVADYPGARTEEGFFEFMNNPDEALSKPQAETPKSDP</sequence>
<evidence type="ECO:0000313" key="4">
    <source>
        <dbReference type="Proteomes" id="UP000681967"/>
    </source>
</evidence>
<accession>A0A8S3AEK8</accession>
<dbReference type="Gene3D" id="3.40.30.10">
    <property type="entry name" value="Glutaredoxin"/>
    <property type="match status" value="1"/>
</dbReference>
<evidence type="ECO:0000259" key="1">
    <source>
        <dbReference type="Pfam" id="PF00085"/>
    </source>
</evidence>
<dbReference type="Pfam" id="PF00085">
    <property type="entry name" value="Thioredoxin"/>
    <property type="match status" value="1"/>
</dbReference>
<dbReference type="InterPro" id="IPR036249">
    <property type="entry name" value="Thioredoxin-like_sf"/>
</dbReference>
<dbReference type="GO" id="GO:0003756">
    <property type="term" value="F:protein disulfide isomerase activity"/>
    <property type="evidence" value="ECO:0007669"/>
    <property type="project" value="TreeGrafter"/>
</dbReference>
<organism evidence="2 4">
    <name type="scientific">Rotaria magnacalcarata</name>
    <dbReference type="NCBI Taxonomy" id="392030"/>
    <lineage>
        <taxon>Eukaryota</taxon>
        <taxon>Metazoa</taxon>
        <taxon>Spiralia</taxon>
        <taxon>Gnathifera</taxon>
        <taxon>Rotifera</taxon>
        <taxon>Eurotatoria</taxon>
        <taxon>Bdelloidea</taxon>
        <taxon>Philodinida</taxon>
        <taxon>Philodinidae</taxon>
        <taxon>Rotaria</taxon>
    </lineage>
</organism>
<feature type="domain" description="Thioredoxin" evidence="1">
    <location>
        <begin position="2"/>
        <end position="44"/>
    </location>
</feature>
<dbReference type="GO" id="GO:0006457">
    <property type="term" value="P:protein folding"/>
    <property type="evidence" value="ECO:0007669"/>
    <property type="project" value="TreeGrafter"/>
</dbReference>
<dbReference type="InterPro" id="IPR051063">
    <property type="entry name" value="PDI"/>
</dbReference>
<gene>
    <name evidence="2" type="ORF">BYL167_LOCUS45079</name>
    <name evidence="3" type="ORF">GIL414_LOCUS57821</name>
</gene>
<dbReference type="AlphaFoldDB" id="A0A8S3AEK8"/>
<dbReference type="PANTHER" id="PTHR45672:SF2">
    <property type="entry name" value="PROTEIN DISULFIDE-ISOMERASE A5"/>
    <property type="match status" value="1"/>
</dbReference>
<dbReference type="SUPFAM" id="SSF52833">
    <property type="entry name" value="Thioredoxin-like"/>
    <property type="match status" value="1"/>
</dbReference>
<dbReference type="PANTHER" id="PTHR45672">
    <property type="entry name" value="PROTEIN DISULFIDE-ISOMERASE C17H9.14C-RELATED"/>
    <property type="match status" value="1"/>
</dbReference>
<dbReference type="GO" id="GO:0005783">
    <property type="term" value="C:endoplasmic reticulum"/>
    <property type="evidence" value="ECO:0007669"/>
    <property type="project" value="TreeGrafter"/>
</dbReference>
<comment type="caution">
    <text evidence="2">The sequence shown here is derived from an EMBL/GenBank/DDBJ whole genome shotgun (WGS) entry which is preliminary data.</text>
</comment>
<reference evidence="2" key="1">
    <citation type="submission" date="2021-02" db="EMBL/GenBank/DDBJ databases">
        <authorList>
            <person name="Nowell W R."/>
        </authorList>
    </citation>
    <scope>NUCLEOTIDE SEQUENCE</scope>
</reference>
<dbReference type="Proteomes" id="UP000681967">
    <property type="component" value="Unassembled WGS sequence"/>
</dbReference>
<name>A0A8S3AEK8_9BILA</name>
<dbReference type="EMBL" id="CAJOBJ010210776">
    <property type="protein sequence ID" value="CAF5010268.1"/>
    <property type="molecule type" value="Genomic_DNA"/>
</dbReference>
<evidence type="ECO:0000313" key="2">
    <source>
        <dbReference type="EMBL" id="CAF4726161.1"/>
    </source>
</evidence>
<dbReference type="Proteomes" id="UP000681720">
    <property type="component" value="Unassembled WGS sequence"/>
</dbReference>
<protein>
    <recommendedName>
        <fullName evidence="1">Thioredoxin domain-containing protein</fullName>
    </recommendedName>
</protein>
<evidence type="ECO:0000313" key="3">
    <source>
        <dbReference type="EMBL" id="CAF5010268.1"/>
    </source>
</evidence>
<dbReference type="EMBL" id="CAJOBH010124049">
    <property type="protein sequence ID" value="CAF4726161.1"/>
    <property type="molecule type" value="Genomic_DNA"/>
</dbReference>
<dbReference type="InterPro" id="IPR013766">
    <property type="entry name" value="Thioredoxin_domain"/>
</dbReference>